<reference evidence="4 5" key="1">
    <citation type="submission" date="2024-01" db="EMBL/GenBank/DDBJ databases">
        <title>A telomere-to-telomere, gap-free genome of sweet tea (Lithocarpus litseifolius).</title>
        <authorList>
            <person name="Zhou J."/>
        </authorList>
    </citation>
    <scope>NUCLEOTIDE SEQUENCE [LARGE SCALE GENOMIC DNA]</scope>
    <source>
        <strain evidence="4">Zhou-2022a</strain>
        <tissue evidence="4">Leaf</tissue>
    </source>
</reference>
<keyword evidence="2 3" id="KW-0732">Signal</keyword>
<dbReference type="InterPro" id="IPR008265">
    <property type="entry name" value="Lipase_GDSL_AS"/>
</dbReference>
<evidence type="ECO:0000313" key="5">
    <source>
        <dbReference type="Proteomes" id="UP001459277"/>
    </source>
</evidence>
<evidence type="ECO:0000313" key="4">
    <source>
        <dbReference type="EMBL" id="KAL0007123.1"/>
    </source>
</evidence>
<dbReference type="GO" id="GO:0006629">
    <property type="term" value="P:lipid metabolic process"/>
    <property type="evidence" value="ECO:0007669"/>
    <property type="project" value="InterPro"/>
</dbReference>
<dbReference type="PANTHER" id="PTHR45966">
    <property type="entry name" value="GDSL-LIKE LIPASE/ACYLHYDROLASE"/>
    <property type="match status" value="1"/>
</dbReference>
<dbReference type="CDD" id="cd01837">
    <property type="entry name" value="SGNH_plant_lipase_like"/>
    <property type="match status" value="1"/>
</dbReference>
<dbReference type="PROSITE" id="PS01098">
    <property type="entry name" value="LIPASE_GDSL_SER"/>
    <property type="match status" value="1"/>
</dbReference>
<dbReference type="GO" id="GO:0016298">
    <property type="term" value="F:lipase activity"/>
    <property type="evidence" value="ECO:0007669"/>
    <property type="project" value="InterPro"/>
</dbReference>
<dbReference type="Gene3D" id="3.40.50.1110">
    <property type="entry name" value="SGNH hydrolase"/>
    <property type="match status" value="1"/>
</dbReference>
<feature type="signal peptide" evidence="3">
    <location>
        <begin position="1"/>
        <end position="25"/>
    </location>
</feature>
<dbReference type="InterPro" id="IPR044552">
    <property type="entry name" value="GLIP1-5/GLL25"/>
</dbReference>
<dbReference type="PANTHER" id="PTHR45966:SF34">
    <property type="entry name" value="GDSL-LIKE LIPASE_ACYLHYDROLASE"/>
    <property type="match status" value="1"/>
</dbReference>
<evidence type="ECO:0008006" key="6">
    <source>
        <dbReference type="Google" id="ProtNLM"/>
    </source>
</evidence>
<evidence type="ECO:0000256" key="2">
    <source>
        <dbReference type="ARBA" id="ARBA00022729"/>
    </source>
</evidence>
<protein>
    <recommendedName>
        <fullName evidence="6">GDSL esterase/lipase 1-like</fullName>
    </recommendedName>
</protein>
<organism evidence="4 5">
    <name type="scientific">Lithocarpus litseifolius</name>
    <dbReference type="NCBI Taxonomy" id="425828"/>
    <lineage>
        <taxon>Eukaryota</taxon>
        <taxon>Viridiplantae</taxon>
        <taxon>Streptophyta</taxon>
        <taxon>Embryophyta</taxon>
        <taxon>Tracheophyta</taxon>
        <taxon>Spermatophyta</taxon>
        <taxon>Magnoliopsida</taxon>
        <taxon>eudicotyledons</taxon>
        <taxon>Gunneridae</taxon>
        <taxon>Pentapetalae</taxon>
        <taxon>rosids</taxon>
        <taxon>fabids</taxon>
        <taxon>Fagales</taxon>
        <taxon>Fagaceae</taxon>
        <taxon>Lithocarpus</taxon>
    </lineage>
</organism>
<keyword evidence="5" id="KW-1185">Reference proteome</keyword>
<accession>A0AAW2DBS2</accession>
<evidence type="ECO:0000256" key="1">
    <source>
        <dbReference type="ARBA" id="ARBA00008668"/>
    </source>
</evidence>
<dbReference type="InterPro" id="IPR035669">
    <property type="entry name" value="SGNH_plant_lipase-like"/>
</dbReference>
<dbReference type="Pfam" id="PF00657">
    <property type="entry name" value="Lipase_GDSL"/>
    <property type="match status" value="1"/>
</dbReference>
<evidence type="ECO:0000256" key="3">
    <source>
        <dbReference type="SAM" id="SignalP"/>
    </source>
</evidence>
<dbReference type="InterPro" id="IPR001087">
    <property type="entry name" value="GDSL"/>
</dbReference>
<dbReference type="SUPFAM" id="SSF52266">
    <property type="entry name" value="SGNH hydrolase"/>
    <property type="match status" value="1"/>
</dbReference>
<dbReference type="AlphaFoldDB" id="A0AAW2DBS2"/>
<feature type="chain" id="PRO_5043665751" description="GDSL esterase/lipase 1-like" evidence="3">
    <location>
        <begin position="26"/>
        <end position="369"/>
    </location>
</feature>
<name>A0AAW2DBS2_9ROSI</name>
<dbReference type="Proteomes" id="UP001459277">
    <property type="component" value="Unassembled WGS sequence"/>
</dbReference>
<sequence length="369" mass="41366">MMSLRFHFYILVLYICIIIPTQCLGNICLPKEHIALFIFGDSIVDAGNNNYINTTTDLQANFWPYGETVFKYSTGRVSDGRIIPDFIAEYAKLQLIPPYLHPGYERYIDGANFASIGAGALDETRQGLVISLNAQLNYFNNLETLLRQELGEKKAKVLLDRAVYFFSIGSNDFFVTINSNTSLLQSYSKEEYVNLVIGNLTNVIKEIYKKGGRKFVFLGLGPWGCSPLFKALVKPGNTGACLEELTTLVKLHNKALSEVLPKLESELKGLKYSTADFYTFLSERINNPSKYGFTEGKIACCGTGPYRGTPSCGGKRSVKEYELCENVNDYVYFDSGHPSEKAYQQFAELIWSGTPNVSGPYNLKTLFEH</sequence>
<gene>
    <name evidence="4" type="ORF">SO802_008625</name>
</gene>
<proteinExistence type="inferred from homology"/>
<comment type="caution">
    <text evidence="4">The sequence shown here is derived from an EMBL/GenBank/DDBJ whole genome shotgun (WGS) entry which is preliminary data.</text>
</comment>
<dbReference type="EMBL" id="JAZDWU010000003">
    <property type="protein sequence ID" value="KAL0007123.1"/>
    <property type="molecule type" value="Genomic_DNA"/>
</dbReference>
<dbReference type="InterPro" id="IPR036514">
    <property type="entry name" value="SGNH_hydro_sf"/>
</dbReference>
<comment type="similarity">
    <text evidence="1">Belongs to the 'GDSL' lipolytic enzyme family.</text>
</comment>